<accession>A0A1F7RUN6</accession>
<dbReference type="Proteomes" id="UP000179266">
    <property type="component" value="Unassembled WGS sequence"/>
</dbReference>
<comment type="caution">
    <text evidence="1">The sequence shown here is derived from an EMBL/GenBank/DDBJ whole genome shotgun (WGS) entry which is preliminary data.</text>
</comment>
<dbReference type="AlphaFoldDB" id="A0A1F7RUN6"/>
<organism evidence="1 2">
    <name type="scientific">Candidatus Schekmanbacteria bacterium RBG_13_48_7</name>
    <dbReference type="NCBI Taxonomy" id="1817878"/>
    <lineage>
        <taxon>Bacteria</taxon>
        <taxon>Candidatus Schekmaniibacteriota</taxon>
    </lineage>
</organism>
<gene>
    <name evidence="1" type="ORF">A2161_01550</name>
</gene>
<reference evidence="1 2" key="1">
    <citation type="journal article" date="2016" name="Nat. Commun.">
        <title>Thousands of microbial genomes shed light on interconnected biogeochemical processes in an aquifer system.</title>
        <authorList>
            <person name="Anantharaman K."/>
            <person name="Brown C.T."/>
            <person name="Hug L.A."/>
            <person name="Sharon I."/>
            <person name="Castelle C.J."/>
            <person name="Probst A.J."/>
            <person name="Thomas B.C."/>
            <person name="Singh A."/>
            <person name="Wilkins M.J."/>
            <person name="Karaoz U."/>
            <person name="Brodie E.L."/>
            <person name="Williams K.H."/>
            <person name="Hubbard S.S."/>
            <person name="Banfield J.F."/>
        </authorList>
    </citation>
    <scope>NUCLEOTIDE SEQUENCE [LARGE SCALE GENOMIC DNA]</scope>
</reference>
<name>A0A1F7RUN6_9BACT</name>
<proteinExistence type="predicted"/>
<evidence type="ECO:0000313" key="1">
    <source>
        <dbReference type="EMBL" id="OGL45285.1"/>
    </source>
</evidence>
<protein>
    <submittedName>
        <fullName evidence="1">Uncharacterized protein</fullName>
    </submittedName>
</protein>
<dbReference type="EMBL" id="MGDD01000185">
    <property type="protein sequence ID" value="OGL45285.1"/>
    <property type="molecule type" value="Genomic_DNA"/>
</dbReference>
<evidence type="ECO:0000313" key="2">
    <source>
        <dbReference type="Proteomes" id="UP000179266"/>
    </source>
</evidence>
<sequence length="69" mass="8040">MSNYLASLSANIFLVFRTWDGAQRLVYTEFAEVLPLRLLCVWSSAKRIKADPQLLSDHKNYVITKYFLN</sequence>